<dbReference type="PANTHER" id="PTHR38848:SF3">
    <property type="entry name" value="G-PROTEIN COUPLED RECEPTORS FAMILY 3 PROFILE DOMAIN-CONTAINING PROTEIN"/>
    <property type="match status" value="1"/>
</dbReference>
<dbReference type="PANTHER" id="PTHR38848">
    <property type="entry name" value="G-PROTEIN COUPLED RECEPTORS FAMILY 3 PROFILE DOMAIN-CONTAINING PROTEIN"/>
    <property type="match status" value="1"/>
</dbReference>
<sequence length="291" mass="31976">MYSPDQWEILAEVASVGCITLISLVFGRKLASIEGPIHYVQVLLLTLYGLAWAFNLIACMLTSTNNGNFISCVMTQFNVALIATAAKIVLFLYFTEKIYIISVPKAPRMQTHLYLLSLGLLVPLLGITIIQIVFKVSVVEVDYPFHCIVGLELPASVVSLGYDALLAAMYSAIFIKFYCFPTTAQQTAHHSSSLHMMAKRNAMAAVLALAALCANYIVLLCLNGSERGLVASTSTAIALTSICFNIHWVTTHPAESQLNEKALQRANGDKPYKLEIKQHQEVVVLTEFNRA</sequence>
<organism evidence="2 3">
    <name type="scientific">Rhizopus stolonifer</name>
    <name type="common">Rhizopus nigricans</name>
    <dbReference type="NCBI Taxonomy" id="4846"/>
    <lineage>
        <taxon>Eukaryota</taxon>
        <taxon>Fungi</taxon>
        <taxon>Fungi incertae sedis</taxon>
        <taxon>Mucoromycota</taxon>
        <taxon>Mucoromycotina</taxon>
        <taxon>Mucoromycetes</taxon>
        <taxon>Mucorales</taxon>
        <taxon>Mucorineae</taxon>
        <taxon>Rhizopodaceae</taxon>
        <taxon>Rhizopus</taxon>
    </lineage>
</organism>
<feature type="transmembrane region" description="Helical" evidence="1">
    <location>
        <begin position="228"/>
        <end position="249"/>
    </location>
</feature>
<evidence type="ECO:0008006" key="4">
    <source>
        <dbReference type="Google" id="ProtNLM"/>
    </source>
</evidence>
<keyword evidence="1" id="KW-1133">Transmembrane helix</keyword>
<keyword evidence="1" id="KW-0472">Membrane</keyword>
<feature type="transmembrane region" description="Helical" evidence="1">
    <location>
        <begin position="6"/>
        <end position="27"/>
    </location>
</feature>
<comment type="caution">
    <text evidence="2">The sequence shown here is derived from an EMBL/GenBank/DDBJ whole genome shotgun (WGS) entry which is preliminary data.</text>
</comment>
<evidence type="ECO:0000313" key="3">
    <source>
        <dbReference type="Proteomes" id="UP000253551"/>
    </source>
</evidence>
<dbReference type="AlphaFoldDB" id="A0A367KQJ9"/>
<feature type="transmembrane region" description="Helical" evidence="1">
    <location>
        <begin position="201"/>
        <end position="222"/>
    </location>
</feature>
<feature type="transmembrane region" description="Helical" evidence="1">
    <location>
        <begin position="75"/>
        <end position="94"/>
    </location>
</feature>
<evidence type="ECO:0000313" key="2">
    <source>
        <dbReference type="EMBL" id="RCI04410.1"/>
    </source>
</evidence>
<gene>
    <name evidence="2" type="ORF">CU098_012996</name>
</gene>
<keyword evidence="1" id="KW-0812">Transmembrane</keyword>
<proteinExistence type="predicted"/>
<name>A0A367KQJ9_RHIST</name>
<reference evidence="2 3" key="1">
    <citation type="journal article" date="2018" name="G3 (Bethesda)">
        <title>Phylogenetic and Phylogenomic Definition of Rhizopus Species.</title>
        <authorList>
            <person name="Gryganskyi A.P."/>
            <person name="Golan J."/>
            <person name="Dolatabadi S."/>
            <person name="Mondo S."/>
            <person name="Robb S."/>
            <person name="Idnurm A."/>
            <person name="Muszewska A."/>
            <person name="Steczkiewicz K."/>
            <person name="Masonjones S."/>
            <person name="Liao H.L."/>
            <person name="Gajdeczka M.T."/>
            <person name="Anike F."/>
            <person name="Vuek A."/>
            <person name="Anishchenko I.M."/>
            <person name="Voigt K."/>
            <person name="de Hoog G.S."/>
            <person name="Smith M.E."/>
            <person name="Heitman J."/>
            <person name="Vilgalys R."/>
            <person name="Stajich J.E."/>
        </authorList>
    </citation>
    <scope>NUCLEOTIDE SEQUENCE [LARGE SCALE GENOMIC DNA]</scope>
    <source>
        <strain evidence="2 3">LSU 92-RS-03</strain>
    </source>
</reference>
<dbReference type="OrthoDB" id="3210850at2759"/>
<feature type="transmembrane region" description="Helical" evidence="1">
    <location>
        <begin position="39"/>
        <end position="63"/>
    </location>
</feature>
<accession>A0A367KQJ9</accession>
<evidence type="ECO:0000256" key="1">
    <source>
        <dbReference type="SAM" id="Phobius"/>
    </source>
</evidence>
<protein>
    <recommendedName>
        <fullName evidence="4">G-protein coupled receptors family 3 profile domain-containing protein</fullName>
    </recommendedName>
</protein>
<feature type="transmembrane region" description="Helical" evidence="1">
    <location>
        <begin position="114"/>
        <end position="134"/>
    </location>
</feature>
<keyword evidence="3" id="KW-1185">Reference proteome</keyword>
<dbReference type="EMBL" id="PJQM01000690">
    <property type="protein sequence ID" value="RCI04410.1"/>
    <property type="molecule type" value="Genomic_DNA"/>
</dbReference>
<dbReference type="Proteomes" id="UP000253551">
    <property type="component" value="Unassembled WGS sequence"/>
</dbReference>
<feature type="transmembrane region" description="Helical" evidence="1">
    <location>
        <begin position="160"/>
        <end position="180"/>
    </location>
</feature>